<dbReference type="Proteomes" id="UP000749040">
    <property type="component" value="Unassembled WGS sequence"/>
</dbReference>
<protein>
    <submittedName>
        <fullName evidence="2">Uncharacterized protein</fullName>
    </submittedName>
</protein>
<proteinExistence type="predicted"/>
<comment type="caution">
    <text evidence="2">The sequence shown here is derived from an EMBL/GenBank/DDBJ whole genome shotgun (WGS) entry which is preliminary data.</text>
</comment>
<reference evidence="2 3" key="1">
    <citation type="submission" date="2021-01" db="EMBL/GenBank/DDBJ databases">
        <title>Streptomyces acididurans sp. nov., isolated from a peat swamp forest soil.</title>
        <authorList>
            <person name="Chantavorakit T."/>
            <person name="Duangmal K."/>
        </authorList>
    </citation>
    <scope>NUCLEOTIDE SEQUENCE [LARGE SCALE GENOMIC DNA]</scope>
    <source>
        <strain evidence="2 3">KK5PA1</strain>
    </source>
</reference>
<sequence>MKRHGKNLIAELKALGFDYIWTNSSGAECYVHPGDAAQTQVTVSASIGERAARDLLARARKLAGATTPDDNKRNAAQVKDRAAASRQRLQEARDARERLLAARASAAEITRAELLVAEREAELALIERLMVQPAQGGNAHRGRGQARHRAGRRP</sequence>
<gene>
    <name evidence="2" type="ORF">ITX44_36565</name>
</gene>
<feature type="compositionally biased region" description="Basic residues" evidence="1">
    <location>
        <begin position="140"/>
        <end position="154"/>
    </location>
</feature>
<feature type="compositionally biased region" description="Basic and acidic residues" evidence="1">
    <location>
        <begin position="69"/>
        <end position="90"/>
    </location>
</feature>
<keyword evidence="3" id="KW-1185">Reference proteome</keyword>
<dbReference type="RefSeq" id="WP_205363563.1">
    <property type="nucleotide sequence ID" value="NZ_JADKYB010000030.1"/>
</dbReference>
<organism evidence="2 3">
    <name type="scientific">Actinacidiphila acididurans</name>
    <dbReference type="NCBI Taxonomy" id="2784346"/>
    <lineage>
        <taxon>Bacteria</taxon>
        <taxon>Bacillati</taxon>
        <taxon>Actinomycetota</taxon>
        <taxon>Actinomycetes</taxon>
        <taxon>Kitasatosporales</taxon>
        <taxon>Streptomycetaceae</taxon>
        <taxon>Actinacidiphila</taxon>
    </lineage>
</organism>
<dbReference type="EMBL" id="JADKYB010000030">
    <property type="protein sequence ID" value="MBM9509977.1"/>
    <property type="molecule type" value="Genomic_DNA"/>
</dbReference>
<feature type="region of interest" description="Disordered" evidence="1">
    <location>
        <begin position="62"/>
        <end position="90"/>
    </location>
</feature>
<evidence type="ECO:0000256" key="1">
    <source>
        <dbReference type="SAM" id="MobiDB-lite"/>
    </source>
</evidence>
<feature type="region of interest" description="Disordered" evidence="1">
    <location>
        <begin position="135"/>
        <end position="154"/>
    </location>
</feature>
<evidence type="ECO:0000313" key="2">
    <source>
        <dbReference type="EMBL" id="MBM9509977.1"/>
    </source>
</evidence>
<name>A0ABS2U4Q5_9ACTN</name>
<evidence type="ECO:0000313" key="3">
    <source>
        <dbReference type="Proteomes" id="UP000749040"/>
    </source>
</evidence>
<accession>A0ABS2U4Q5</accession>